<dbReference type="RefSeq" id="WP_344808096.1">
    <property type="nucleotide sequence ID" value="NZ_BAABBO010000014.1"/>
</dbReference>
<accession>A0ABP7PV67</accession>
<dbReference type="Proteomes" id="UP001501337">
    <property type="component" value="Unassembled WGS sequence"/>
</dbReference>
<evidence type="ECO:0000313" key="2">
    <source>
        <dbReference type="Proteomes" id="UP001501337"/>
    </source>
</evidence>
<proteinExistence type="predicted"/>
<gene>
    <name evidence="1" type="ORF">GCM10022278_31450</name>
</gene>
<dbReference type="InterPro" id="IPR045508">
    <property type="entry name" value="DUF6482"/>
</dbReference>
<keyword evidence="2" id="KW-1185">Reference proteome</keyword>
<organism evidence="1 2">
    <name type="scientific">Allohahella marinimesophila</name>
    <dbReference type="NCBI Taxonomy" id="1054972"/>
    <lineage>
        <taxon>Bacteria</taxon>
        <taxon>Pseudomonadati</taxon>
        <taxon>Pseudomonadota</taxon>
        <taxon>Gammaproteobacteria</taxon>
        <taxon>Oceanospirillales</taxon>
        <taxon>Hahellaceae</taxon>
        <taxon>Allohahella</taxon>
    </lineage>
</organism>
<name>A0ABP7PV67_9GAMM</name>
<evidence type="ECO:0000313" key="1">
    <source>
        <dbReference type="EMBL" id="GAA3971783.1"/>
    </source>
</evidence>
<reference evidence="2" key="1">
    <citation type="journal article" date="2019" name="Int. J. Syst. Evol. Microbiol.">
        <title>The Global Catalogue of Microorganisms (GCM) 10K type strain sequencing project: providing services to taxonomists for standard genome sequencing and annotation.</title>
        <authorList>
            <consortium name="The Broad Institute Genomics Platform"/>
            <consortium name="The Broad Institute Genome Sequencing Center for Infectious Disease"/>
            <person name="Wu L."/>
            <person name="Ma J."/>
        </authorList>
    </citation>
    <scope>NUCLEOTIDE SEQUENCE [LARGE SCALE GENOMIC DNA]</scope>
    <source>
        <strain evidence="2">JCM 17555</strain>
    </source>
</reference>
<sequence>MNLNQLRARQDDLRHINIITNEGDIYLVEAAFADHTELLLNDNGSPRTYAGVYHVKESLESLRIPAYKLVFDSPYEEI</sequence>
<dbReference type="EMBL" id="BAABBO010000014">
    <property type="protein sequence ID" value="GAA3971783.1"/>
    <property type="molecule type" value="Genomic_DNA"/>
</dbReference>
<dbReference type="Pfam" id="PF20090">
    <property type="entry name" value="DUF6482"/>
    <property type="match status" value="1"/>
</dbReference>
<comment type="caution">
    <text evidence="1">The sequence shown here is derived from an EMBL/GenBank/DDBJ whole genome shotgun (WGS) entry which is preliminary data.</text>
</comment>
<protein>
    <submittedName>
        <fullName evidence="1">Uncharacterized protein</fullName>
    </submittedName>
</protein>